<organism evidence="1 2">
    <name type="scientific">Saccharopolyspora shandongensis</name>
    <dbReference type="NCBI Taxonomy" id="418495"/>
    <lineage>
        <taxon>Bacteria</taxon>
        <taxon>Bacillati</taxon>
        <taxon>Actinomycetota</taxon>
        <taxon>Actinomycetes</taxon>
        <taxon>Pseudonocardiales</taxon>
        <taxon>Pseudonocardiaceae</taxon>
        <taxon>Saccharopolyspora</taxon>
    </lineage>
</organism>
<proteinExistence type="predicted"/>
<sequence>MIDLPFVPSLPAVDDYIALGEASGRRRLCLTVI</sequence>
<name>A0A1H3BQH6_9PSEU</name>
<evidence type="ECO:0000313" key="1">
    <source>
        <dbReference type="EMBL" id="SDX44240.1"/>
    </source>
</evidence>
<dbReference type="STRING" id="418495.SAMN05216215_101128"/>
<gene>
    <name evidence="1" type="ORF">SAMN05216215_101128</name>
</gene>
<keyword evidence="2" id="KW-1185">Reference proteome</keyword>
<accession>A0A1H3BQH6</accession>
<protein>
    <submittedName>
        <fullName evidence="1">Uncharacterized protein</fullName>
    </submittedName>
</protein>
<reference evidence="2" key="1">
    <citation type="submission" date="2016-10" db="EMBL/GenBank/DDBJ databases">
        <authorList>
            <person name="Varghese N."/>
            <person name="Submissions S."/>
        </authorList>
    </citation>
    <scope>NUCLEOTIDE SEQUENCE [LARGE SCALE GENOMIC DNA]</scope>
    <source>
        <strain evidence="2">CGMCC 4.3530</strain>
    </source>
</reference>
<evidence type="ECO:0000313" key="2">
    <source>
        <dbReference type="Proteomes" id="UP000199529"/>
    </source>
</evidence>
<dbReference type="AlphaFoldDB" id="A0A1H3BQH6"/>
<dbReference type="EMBL" id="FNOK01000011">
    <property type="protein sequence ID" value="SDX44240.1"/>
    <property type="molecule type" value="Genomic_DNA"/>
</dbReference>
<dbReference type="Proteomes" id="UP000199529">
    <property type="component" value="Unassembled WGS sequence"/>
</dbReference>